<sequence length="493" mass="56490">MELLDVINEIEKRFPVNEWRVGDVDIWPWVRISLAEENVALNNTVVNNRGSNFFKNYFQSIKTLLSSIFSSVIDYNHSERIHPADVVFYSSNVTRTVHFPSHQCGCQNLDAIKILLGKTDISCYTMENVDRLPVKYPRYTRSDLMVVYNFFILRLKRKIKKHKNNICLSGFDEVKKYLMDNGFVCTCLNKDIIENTGSSIGDLAEFFHQVLVKTNAKTGVVVCWYTYMQMAFLRACRMADIPGIDIQHGLAGGNGVPEYARWHNVPDGGYNTMPTNFWCWTVKDRDCVNEWLEKTNNRNHYAFLGGNCLDLLCSMPELHDAWQSKIKNYLCDKRIKVLLTLQTGFKLPSWMIDCIAQTQGSIEWLVRKHPAFDDTQKEFLDRIIIYSNVEVDTASQCPLPILFTVVHFHVTSHSAVVNDAMRHGIKSAVISKYGLNYFEQQISAGDCFYAPNEIALVKLINDNIADKKVANNISNNEGVNEIIKLIGRKNEYG</sequence>
<dbReference type="Proteomes" id="UP000030993">
    <property type="component" value="Unassembled WGS sequence"/>
</dbReference>
<dbReference type="STRING" id="82374.NZ47_10680"/>
<gene>
    <name evidence="1" type="ORF">NZ47_10680</name>
</gene>
<name>A0A0B2JUR5_9FIRM</name>
<dbReference type="EMBL" id="JSCE01000199">
    <property type="protein sequence ID" value="KHM51414.1"/>
    <property type="molecule type" value="Genomic_DNA"/>
</dbReference>
<keyword evidence="2" id="KW-1185">Reference proteome</keyword>
<organism evidence="1 2">
    <name type="scientific">Anaerovibrio lipolyticus</name>
    <dbReference type="NCBI Taxonomy" id="82374"/>
    <lineage>
        <taxon>Bacteria</taxon>
        <taxon>Bacillati</taxon>
        <taxon>Bacillota</taxon>
        <taxon>Negativicutes</taxon>
        <taxon>Selenomonadales</taxon>
        <taxon>Selenomonadaceae</taxon>
        <taxon>Anaerovibrio</taxon>
    </lineage>
</organism>
<evidence type="ECO:0000313" key="1">
    <source>
        <dbReference type="EMBL" id="KHM51414.1"/>
    </source>
</evidence>
<proteinExistence type="predicted"/>
<dbReference type="AlphaFoldDB" id="A0A0B2JUR5"/>
<accession>A0A0B2JUR5</accession>
<protein>
    <submittedName>
        <fullName evidence="1">Uncharacterized protein</fullName>
    </submittedName>
</protein>
<evidence type="ECO:0000313" key="2">
    <source>
        <dbReference type="Proteomes" id="UP000030993"/>
    </source>
</evidence>
<reference evidence="1 2" key="1">
    <citation type="journal article" date="2013" name="PLoS ONE">
        <title>Identification and characterization of three novel lipases belonging to families II and V from Anaerovibrio lipolyticus 5ST.</title>
        <authorList>
            <person name="Prive F."/>
            <person name="Kaderbhai N.N."/>
            <person name="Girdwood S."/>
            <person name="Worgan H.J."/>
            <person name="Pinloche E."/>
            <person name="Scollan N.D."/>
            <person name="Huws S.A."/>
            <person name="Newbold C.J."/>
        </authorList>
    </citation>
    <scope>NUCLEOTIDE SEQUENCE [LARGE SCALE GENOMIC DNA]</scope>
    <source>
        <strain evidence="1 2">5S</strain>
    </source>
</reference>
<dbReference type="RefSeq" id="WP_039210416.1">
    <property type="nucleotide sequence ID" value="NZ_JSCE01000199.1"/>
</dbReference>
<comment type="caution">
    <text evidence="1">The sequence shown here is derived from an EMBL/GenBank/DDBJ whole genome shotgun (WGS) entry which is preliminary data.</text>
</comment>